<dbReference type="KEGG" id="scq:SCULI_v1c01850"/>
<dbReference type="STRING" id="1276246.SCULI_v1c01850"/>
<evidence type="ECO:0000256" key="1">
    <source>
        <dbReference type="SAM" id="Coils"/>
    </source>
</evidence>
<dbReference type="EMBL" id="CP006681">
    <property type="protein sequence ID" value="AHI52526.1"/>
    <property type="molecule type" value="Genomic_DNA"/>
</dbReference>
<dbReference type="AlphaFoldDB" id="W6A6E2"/>
<accession>W6A6E2</accession>
<proteinExistence type="predicted"/>
<name>W6A6E2_9MOLU</name>
<evidence type="ECO:0000313" key="2">
    <source>
        <dbReference type="EMBL" id="AHI52526.1"/>
    </source>
</evidence>
<organism evidence="2 3">
    <name type="scientific">Spiroplasma culicicola AES-1</name>
    <dbReference type="NCBI Taxonomy" id="1276246"/>
    <lineage>
        <taxon>Bacteria</taxon>
        <taxon>Bacillati</taxon>
        <taxon>Mycoplasmatota</taxon>
        <taxon>Mollicutes</taxon>
        <taxon>Entomoplasmatales</taxon>
        <taxon>Spiroplasmataceae</taxon>
        <taxon>Spiroplasma</taxon>
    </lineage>
</organism>
<sequence>MDKKIEKNIVENRLYYKRVKVIFEGVADKSVLEWLQKEWFNINDDAQLFINFMEQKYHVTYDTVHNKRIVTKSVIMAMKASKIQEFNGYVSSYNKLIDEGEKMPRLTRNCERLYEEQSAINKEQSLKLADQEKRLIKLEKENAKLQKILKKKGIIA</sequence>
<reference evidence="2 3" key="1">
    <citation type="journal article" date="2014" name="Genome Biol. Evol.">
        <title>Molecular evolution of the substrate utilization strategies and putative virulence factors in mosquito-associated Spiroplasma species.</title>
        <authorList>
            <person name="Chang T.H."/>
            <person name="Lo W.S."/>
            <person name="Ku C."/>
            <person name="Chen L.L."/>
            <person name="Kuo C.H."/>
        </authorList>
    </citation>
    <scope>NUCLEOTIDE SEQUENCE [LARGE SCALE GENOMIC DNA]</scope>
    <source>
        <strain evidence="2">AES-1</strain>
    </source>
</reference>
<feature type="coiled-coil region" evidence="1">
    <location>
        <begin position="121"/>
        <end position="148"/>
    </location>
</feature>
<dbReference type="Proteomes" id="UP000019267">
    <property type="component" value="Chromosome"/>
</dbReference>
<dbReference type="RefSeq" id="WP_025362768.1">
    <property type="nucleotide sequence ID" value="NZ_CP006681.1"/>
</dbReference>
<dbReference type="PATRIC" id="fig|1276246.3.peg.184"/>
<protein>
    <submittedName>
        <fullName evidence="2">Uncharacterized protein</fullName>
    </submittedName>
</protein>
<keyword evidence="1" id="KW-0175">Coiled coil</keyword>
<dbReference type="HOGENOM" id="CLU_100217_0_0_14"/>
<evidence type="ECO:0000313" key="3">
    <source>
        <dbReference type="Proteomes" id="UP000019267"/>
    </source>
</evidence>
<keyword evidence="3" id="KW-1185">Reference proteome</keyword>
<gene>
    <name evidence="2" type="ORF">SCULI_v1c01850</name>
</gene>